<name>A0A0A9G1D9_ARUDO</name>
<reference evidence="2" key="1">
    <citation type="submission" date="2014-09" db="EMBL/GenBank/DDBJ databases">
        <authorList>
            <person name="Magalhaes I.L.F."/>
            <person name="Oliveira U."/>
            <person name="Santos F.R."/>
            <person name="Vidigal T.H.D.A."/>
            <person name="Brescovit A.D."/>
            <person name="Santos A.J."/>
        </authorList>
    </citation>
    <scope>NUCLEOTIDE SEQUENCE</scope>
    <source>
        <tissue evidence="2">Shoot tissue taken approximately 20 cm above the soil surface</tissue>
    </source>
</reference>
<keyword evidence="1" id="KW-0732">Signal</keyword>
<accession>A0A0A9G1D9</accession>
<evidence type="ECO:0000256" key="1">
    <source>
        <dbReference type="SAM" id="SignalP"/>
    </source>
</evidence>
<feature type="chain" id="PRO_5002047610" evidence="1">
    <location>
        <begin position="28"/>
        <end position="49"/>
    </location>
</feature>
<dbReference type="EMBL" id="GBRH01183458">
    <property type="protein sequence ID" value="JAE14438.1"/>
    <property type="molecule type" value="Transcribed_RNA"/>
</dbReference>
<protein>
    <submittedName>
        <fullName evidence="2">Uncharacterized protein</fullName>
    </submittedName>
</protein>
<evidence type="ECO:0000313" key="2">
    <source>
        <dbReference type="EMBL" id="JAE14438.1"/>
    </source>
</evidence>
<reference evidence="2" key="2">
    <citation type="journal article" date="2015" name="Data Brief">
        <title>Shoot transcriptome of the giant reed, Arundo donax.</title>
        <authorList>
            <person name="Barrero R.A."/>
            <person name="Guerrero F.D."/>
            <person name="Moolhuijzen P."/>
            <person name="Goolsby J.A."/>
            <person name="Tidwell J."/>
            <person name="Bellgard S.E."/>
            <person name="Bellgard M.I."/>
        </authorList>
    </citation>
    <scope>NUCLEOTIDE SEQUENCE</scope>
    <source>
        <tissue evidence="2">Shoot tissue taken approximately 20 cm above the soil surface</tissue>
    </source>
</reference>
<feature type="signal peptide" evidence="1">
    <location>
        <begin position="1"/>
        <end position="27"/>
    </location>
</feature>
<organism evidence="2">
    <name type="scientific">Arundo donax</name>
    <name type="common">Giant reed</name>
    <name type="synonym">Donax arundinaceus</name>
    <dbReference type="NCBI Taxonomy" id="35708"/>
    <lineage>
        <taxon>Eukaryota</taxon>
        <taxon>Viridiplantae</taxon>
        <taxon>Streptophyta</taxon>
        <taxon>Embryophyta</taxon>
        <taxon>Tracheophyta</taxon>
        <taxon>Spermatophyta</taxon>
        <taxon>Magnoliopsida</taxon>
        <taxon>Liliopsida</taxon>
        <taxon>Poales</taxon>
        <taxon>Poaceae</taxon>
        <taxon>PACMAD clade</taxon>
        <taxon>Arundinoideae</taxon>
        <taxon>Arundineae</taxon>
        <taxon>Arundo</taxon>
    </lineage>
</organism>
<sequence>MLFGVSTLGSLGIGRLLLLLILANCLSSCQEHHMVWNGIVACFSTGDCA</sequence>
<proteinExistence type="predicted"/>
<dbReference type="AlphaFoldDB" id="A0A0A9G1D9"/>